<dbReference type="GO" id="GO:0005835">
    <property type="term" value="C:fatty acid synthase complex"/>
    <property type="evidence" value="ECO:0007669"/>
    <property type="project" value="InterPro"/>
</dbReference>
<dbReference type="SUPFAM" id="SSF54637">
    <property type="entry name" value="Thioesterase/thiol ester dehydrase-isomerase"/>
    <property type="match status" value="2"/>
</dbReference>
<evidence type="ECO:0000259" key="3">
    <source>
        <dbReference type="Pfam" id="PF01575"/>
    </source>
</evidence>
<evidence type="ECO:0000256" key="1">
    <source>
        <dbReference type="ARBA" id="ARBA00005254"/>
    </source>
</evidence>
<reference evidence="4" key="1">
    <citation type="submission" date="2020-11" db="EMBL/GenBank/DDBJ databases">
        <title>Sequencing the genomes of 1000 actinobacteria strains.</title>
        <authorList>
            <person name="Klenk H.-P."/>
        </authorList>
    </citation>
    <scope>NUCLEOTIDE SEQUENCE</scope>
    <source>
        <strain evidence="4">DSM 45632</strain>
    </source>
</reference>
<feature type="compositionally biased region" description="Low complexity" evidence="2">
    <location>
        <begin position="48"/>
        <end position="63"/>
    </location>
</feature>
<keyword evidence="5" id="KW-1185">Reference proteome</keyword>
<dbReference type="PANTHER" id="PTHR43841">
    <property type="entry name" value="3-HYDROXYACYL-THIOESTER DEHYDRATASE HTDX-RELATED"/>
    <property type="match status" value="1"/>
</dbReference>
<dbReference type="Proteomes" id="UP000658613">
    <property type="component" value="Unassembled WGS sequence"/>
</dbReference>
<dbReference type="GO" id="GO:0004312">
    <property type="term" value="F:fatty acid synthase activity"/>
    <property type="evidence" value="ECO:0007669"/>
    <property type="project" value="InterPro"/>
</dbReference>
<gene>
    <name evidence="4" type="ORF">IW254_000981</name>
</gene>
<dbReference type="AlphaFoldDB" id="A0A931DXB8"/>
<accession>A0A931DXB8</accession>
<proteinExistence type="inferred from homology"/>
<evidence type="ECO:0000313" key="4">
    <source>
        <dbReference type="EMBL" id="MBG6122012.1"/>
    </source>
</evidence>
<sequence length="583" mass="62423">MAEKKQNKQNTPVPSPADMPETSAVEPHDAPETAAQVEPLLNEANLDKATVTQTAPKPAAAPKGHSVKVETKSKAEKAADEAKDKAEDVAAEAKASAEEAKDKAKDAAAEAKDKAEEVTDDVKDAAAEAKDKAKDAAADAKERAEDVAAEAKASAEEAKDKAEDVAAEAKAKAEDVADDVKDAAAEAKDKAKDAAADAKEKAEDVAAEVKDKAEDVAAEAKAAAATASEKVKDAAAEVKDKAEEIVDKAKAKIAEATDDSGDDSDDKRAPFVAATPQFQTLKAIPNLQDINRRIFLGALPGVGNTPSAKADPTSALEVRGVTVDKKNLADYTSATGLRLANEVPPTYFFVLSFPLIMELMTKPDFPYAAMGSVHIANEIEQTRFITVDETLNVRTWPENLRPHRKGLLLDMITEITPEGESEPVWRQKSTMLGQGARFAKNAPLALTTRGEDTGKVLPKPELPEFKANAQWRWTRDNVRAYVKASNDHNPIHTSNIGAKLFGFPSVIAHGMYSAASVLAPLEGKLPSALRYRVEFVKPVLIPAKVSLWTIDEAAEGEGQKWDIQLRKSSKPETLHLNAELKAL</sequence>
<feature type="compositionally biased region" description="Basic and acidic residues" evidence="2">
    <location>
        <begin position="95"/>
        <end position="146"/>
    </location>
</feature>
<dbReference type="Gene3D" id="1.20.120.20">
    <property type="entry name" value="Apolipoprotein"/>
    <property type="match status" value="1"/>
</dbReference>
<feature type="region of interest" description="Disordered" evidence="2">
    <location>
        <begin position="1"/>
        <end position="206"/>
    </location>
</feature>
<dbReference type="RefSeq" id="WP_231375424.1">
    <property type="nucleotide sequence ID" value="NZ_CP046980.1"/>
</dbReference>
<evidence type="ECO:0000256" key="2">
    <source>
        <dbReference type="SAM" id="MobiDB-lite"/>
    </source>
</evidence>
<dbReference type="SUPFAM" id="SSF58113">
    <property type="entry name" value="Apolipoprotein A-I"/>
    <property type="match status" value="1"/>
</dbReference>
<organism evidence="4 5">
    <name type="scientific">Corynebacterium aquatimens</name>
    <dbReference type="NCBI Taxonomy" id="1190508"/>
    <lineage>
        <taxon>Bacteria</taxon>
        <taxon>Bacillati</taxon>
        <taxon>Actinomycetota</taxon>
        <taxon>Actinomycetes</taxon>
        <taxon>Mycobacteriales</taxon>
        <taxon>Corynebacteriaceae</taxon>
        <taxon>Corynebacterium</taxon>
    </lineage>
</organism>
<feature type="compositionally biased region" description="Basic and acidic residues" evidence="2">
    <location>
        <begin position="153"/>
        <end position="206"/>
    </location>
</feature>
<dbReference type="InterPro" id="IPR003965">
    <property type="entry name" value="Fatty_acid_synthase"/>
</dbReference>
<evidence type="ECO:0000313" key="5">
    <source>
        <dbReference type="Proteomes" id="UP000658613"/>
    </source>
</evidence>
<dbReference type="GO" id="GO:0006633">
    <property type="term" value="P:fatty acid biosynthetic process"/>
    <property type="evidence" value="ECO:0007669"/>
    <property type="project" value="InterPro"/>
</dbReference>
<protein>
    <submittedName>
        <fullName evidence="4">Acyl dehydratase/gas vesicle protein</fullName>
    </submittedName>
</protein>
<dbReference type="PRINTS" id="PR01483">
    <property type="entry name" value="FASYNTHASE"/>
</dbReference>
<dbReference type="Gene3D" id="3.10.129.10">
    <property type="entry name" value="Hotdog Thioesterase"/>
    <property type="match status" value="1"/>
</dbReference>
<dbReference type="Pfam" id="PF01575">
    <property type="entry name" value="MaoC_dehydratas"/>
    <property type="match status" value="1"/>
</dbReference>
<comment type="similarity">
    <text evidence="1">Belongs to the enoyl-CoA hydratase/isomerase family.</text>
</comment>
<dbReference type="EMBL" id="JADOUE010000001">
    <property type="protein sequence ID" value="MBG6122012.1"/>
    <property type="molecule type" value="Genomic_DNA"/>
</dbReference>
<name>A0A931DXB8_9CORY</name>
<comment type="caution">
    <text evidence="4">The sequence shown here is derived from an EMBL/GenBank/DDBJ whole genome shotgun (WGS) entry which is preliminary data.</text>
</comment>
<feature type="compositionally biased region" description="Basic and acidic residues" evidence="2">
    <location>
        <begin position="67"/>
        <end position="88"/>
    </location>
</feature>
<dbReference type="InterPro" id="IPR029069">
    <property type="entry name" value="HotDog_dom_sf"/>
</dbReference>
<dbReference type="PANTHER" id="PTHR43841:SF3">
    <property type="entry name" value="(3R)-HYDROXYACYL-ACP DEHYDRATASE SUBUNIT HADB"/>
    <property type="match status" value="1"/>
</dbReference>
<dbReference type="InterPro" id="IPR002539">
    <property type="entry name" value="MaoC-like_dom"/>
</dbReference>
<feature type="domain" description="MaoC-like" evidence="3">
    <location>
        <begin position="468"/>
        <end position="547"/>
    </location>
</feature>